<dbReference type="CDD" id="cd00569">
    <property type="entry name" value="HTH_Hin_like"/>
    <property type="match status" value="1"/>
</dbReference>
<sequence>MTSQRIGYSRVSTTDQNPDSQRDALESAAVDAIHVDFYTGTKASRPQWDIARGKLRRGDTLVITRLDRLGRSTRDLLEIAKWLEDNGVHLEATEQKIDTATPEGRLFFTMIAAFAEFEHGMMVSRTKDGLAAARARGRVGGRKPKLTERQRADIRKRYEAKASPTELAEDYGVSRQTIYRVIGDAKA</sequence>
<evidence type="ECO:0000313" key="8">
    <source>
        <dbReference type="EMBL" id="KAB1639704.1"/>
    </source>
</evidence>
<dbReference type="PROSITE" id="PS51736">
    <property type="entry name" value="RECOMBINASES_3"/>
    <property type="match status" value="1"/>
</dbReference>
<dbReference type="InterPro" id="IPR050639">
    <property type="entry name" value="SSR_resolvase"/>
</dbReference>
<evidence type="ECO:0000313" key="9">
    <source>
        <dbReference type="Proteomes" id="UP000490386"/>
    </source>
</evidence>
<name>A0A7J5B6F4_9MICO</name>
<dbReference type="Pfam" id="PF02796">
    <property type="entry name" value="HTH_7"/>
    <property type="match status" value="1"/>
</dbReference>
<dbReference type="Gene3D" id="3.40.50.1390">
    <property type="entry name" value="Resolvase, N-terminal catalytic domain"/>
    <property type="match status" value="1"/>
</dbReference>
<feature type="region of interest" description="Disordered" evidence="6">
    <location>
        <begin position="1"/>
        <end position="21"/>
    </location>
</feature>
<dbReference type="Pfam" id="PF00239">
    <property type="entry name" value="Resolvase"/>
    <property type="match status" value="1"/>
</dbReference>
<organism evidence="8 9">
    <name type="scientific">Pseudoclavibacter terrae</name>
    <dbReference type="NCBI Taxonomy" id="1530195"/>
    <lineage>
        <taxon>Bacteria</taxon>
        <taxon>Bacillati</taxon>
        <taxon>Actinomycetota</taxon>
        <taxon>Actinomycetes</taxon>
        <taxon>Micrococcales</taxon>
        <taxon>Microbacteriaceae</taxon>
        <taxon>Pseudoclavibacter</taxon>
    </lineage>
</organism>
<dbReference type="InterPro" id="IPR006119">
    <property type="entry name" value="Resolv_N"/>
</dbReference>
<dbReference type="GO" id="GO:0000150">
    <property type="term" value="F:DNA strand exchange activity"/>
    <property type="evidence" value="ECO:0007669"/>
    <property type="project" value="InterPro"/>
</dbReference>
<feature type="domain" description="Resolvase/invertase-type recombinase catalytic" evidence="7">
    <location>
        <begin position="4"/>
        <end position="137"/>
    </location>
</feature>
<evidence type="ECO:0000256" key="6">
    <source>
        <dbReference type="SAM" id="MobiDB-lite"/>
    </source>
</evidence>
<gene>
    <name evidence="8" type="ORF">F8O03_05125</name>
</gene>
<evidence type="ECO:0000256" key="1">
    <source>
        <dbReference type="ARBA" id="ARBA00009913"/>
    </source>
</evidence>
<keyword evidence="3" id="KW-0238">DNA-binding</keyword>
<evidence type="ECO:0000256" key="3">
    <source>
        <dbReference type="ARBA" id="ARBA00023125"/>
    </source>
</evidence>
<keyword evidence="4" id="KW-0233">DNA recombination</keyword>
<dbReference type="OrthoDB" id="128993at2"/>
<feature type="compositionally biased region" description="Polar residues" evidence="6">
    <location>
        <begin position="1"/>
        <end position="19"/>
    </location>
</feature>
<dbReference type="InterPro" id="IPR006120">
    <property type="entry name" value="Resolvase_HTH_dom"/>
</dbReference>
<proteinExistence type="inferred from homology"/>
<keyword evidence="9" id="KW-1185">Reference proteome</keyword>
<dbReference type="SMART" id="SM00857">
    <property type="entry name" value="Resolvase"/>
    <property type="match status" value="1"/>
</dbReference>
<reference evidence="8 9" key="1">
    <citation type="submission" date="2019-09" db="EMBL/GenBank/DDBJ databases">
        <title>Phylogeny of genus Pseudoclavibacter and closely related genus.</title>
        <authorList>
            <person name="Li Y."/>
        </authorList>
    </citation>
    <scope>NUCLEOTIDE SEQUENCE [LARGE SCALE GENOMIC DNA]</scope>
    <source>
        <strain evidence="8 9">THG-MD12</strain>
    </source>
</reference>
<keyword evidence="2" id="KW-0229">DNA integration</keyword>
<dbReference type="AlphaFoldDB" id="A0A7J5B6F4"/>
<dbReference type="Gene3D" id="1.10.10.60">
    <property type="entry name" value="Homeodomain-like"/>
    <property type="match status" value="1"/>
</dbReference>
<dbReference type="EMBL" id="WBJX01000001">
    <property type="protein sequence ID" value="KAB1639704.1"/>
    <property type="molecule type" value="Genomic_DNA"/>
</dbReference>
<dbReference type="InterPro" id="IPR036162">
    <property type="entry name" value="Resolvase-like_N_sf"/>
</dbReference>
<evidence type="ECO:0000256" key="2">
    <source>
        <dbReference type="ARBA" id="ARBA00022908"/>
    </source>
</evidence>
<dbReference type="SUPFAM" id="SSF53041">
    <property type="entry name" value="Resolvase-like"/>
    <property type="match status" value="1"/>
</dbReference>
<dbReference type="RefSeq" id="WP_151422875.1">
    <property type="nucleotide sequence ID" value="NZ_WBJX01000001.1"/>
</dbReference>
<dbReference type="GO" id="GO:0015074">
    <property type="term" value="P:DNA integration"/>
    <property type="evidence" value="ECO:0007669"/>
    <property type="project" value="UniProtKB-KW"/>
</dbReference>
<feature type="active site" description="O-(5'-phospho-DNA)-serine intermediate" evidence="5">
    <location>
        <position position="12"/>
    </location>
</feature>
<dbReference type="InterPro" id="IPR009057">
    <property type="entry name" value="Homeodomain-like_sf"/>
</dbReference>
<dbReference type="InterPro" id="IPR006118">
    <property type="entry name" value="Recombinase_CS"/>
</dbReference>
<dbReference type="SUPFAM" id="SSF46689">
    <property type="entry name" value="Homeodomain-like"/>
    <property type="match status" value="1"/>
</dbReference>
<evidence type="ECO:0000256" key="5">
    <source>
        <dbReference type="PIRSR" id="PIRSR606118-50"/>
    </source>
</evidence>
<dbReference type="Proteomes" id="UP000490386">
    <property type="component" value="Unassembled WGS sequence"/>
</dbReference>
<evidence type="ECO:0000256" key="4">
    <source>
        <dbReference type="ARBA" id="ARBA00023172"/>
    </source>
</evidence>
<evidence type="ECO:0000259" key="7">
    <source>
        <dbReference type="PROSITE" id="PS51736"/>
    </source>
</evidence>
<dbReference type="GO" id="GO:0003677">
    <property type="term" value="F:DNA binding"/>
    <property type="evidence" value="ECO:0007669"/>
    <property type="project" value="UniProtKB-KW"/>
</dbReference>
<protein>
    <submittedName>
        <fullName evidence="8">Recombinase family protein</fullName>
    </submittedName>
</protein>
<dbReference type="PANTHER" id="PTHR30461">
    <property type="entry name" value="DNA-INVERTASE FROM LAMBDOID PROPHAGE"/>
    <property type="match status" value="1"/>
</dbReference>
<dbReference type="PANTHER" id="PTHR30461:SF2">
    <property type="entry name" value="SERINE RECOMBINASE PINE-RELATED"/>
    <property type="match status" value="1"/>
</dbReference>
<comment type="caution">
    <text evidence="8">The sequence shown here is derived from an EMBL/GenBank/DDBJ whole genome shotgun (WGS) entry which is preliminary data.</text>
</comment>
<dbReference type="PROSITE" id="PS00398">
    <property type="entry name" value="RECOMBINASES_2"/>
    <property type="match status" value="1"/>
</dbReference>
<comment type="similarity">
    <text evidence="1">Belongs to the site-specific recombinase resolvase family.</text>
</comment>
<dbReference type="CDD" id="cd03768">
    <property type="entry name" value="SR_ResInv"/>
    <property type="match status" value="1"/>
</dbReference>
<accession>A0A7J5B6F4</accession>